<dbReference type="GO" id="GO:0003700">
    <property type="term" value="F:DNA-binding transcription factor activity"/>
    <property type="evidence" value="ECO:0007669"/>
    <property type="project" value="InterPro"/>
</dbReference>
<feature type="domain" description="BZIP" evidence="2">
    <location>
        <begin position="93"/>
        <end position="108"/>
    </location>
</feature>
<reference evidence="4" key="1">
    <citation type="journal article" date="2012" name="MBio">
        <title>Comparative genome analysis of Trichophyton rubrum and related dermatophytes reveals candidate genes involved in infection.</title>
        <authorList>
            <person name="Martinez D.A."/>
            <person name="Oliver B.G."/>
            <person name="Graeser Y."/>
            <person name="Goldberg J.M."/>
            <person name="Li W."/>
            <person name="Martinez-Rossi N.M."/>
            <person name="Monod M."/>
            <person name="Shelest E."/>
            <person name="Barton R.C."/>
            <person name="Birch E."/>
            <person name="Brakhage A.A."/>
            <person name="Chen Z."/>
            <person name="Gurr S.J."/>
            <person name="Heiman D."/>
            <person name="Heitman J."/>
            <person name="Kosti I."/>
            <person name="Rossi A."/>
            <person name="Saif S."/>
            <person name="Samalova M."/>
            <person name="Saunders C.W."/>
            <person name="Shea T."/>
            <person name="Summerbell R.C."/>
            <person name="Xu J."/>
            <person name="Young S."/>
            <person name="Zeng Q."/>
            <person name="Birren B.W."/>
            <person name="Cuomo C.A."/>
            <person name="White T.C."/>
        </authorList>
    </citation>
    <scope>NUCLEOTIDE SEQUENCE [LARGE SCALE GENOMIC DNA]</scope>
    <source>
        <strain evidence="4">ATCC MYA-4605 / CBS 113480</strain>
    </source>
</reference>
<evidence type="ECO:0000313" key="4">
    <source>
        <dbReference type="Proteomes" id="UP000002035"/>
    </source>
</evidence>
<organism evidence="3 4">
    <name type="scientific">Arthroderma otae (strain ATCC MYA-4605 / CBS 113480)</name>
    <name type="common">Microsporum canis</name>
    <dbReference type="NCBI Taxonomy" id="554155"/>
    <lineage>
        <taxon>Eukaryota</taxon>
        <taxon>Fungi</taxon>
        <taxon>Dikarya</taxon>
        <taxon>Ascomycota</taxon>
        <taxon>Pezizomycotina</taxon>
        <taxon>Eurotiomycetes</taxon>
        <taxon>Eurotiomycetidae</taxon>
        <taxon>Onygenales</taxon>
        <taxon>Arthrodermataceae</taxon>
        <taxon>Microsporum</taxon>
    </lineage>
</organism>
<protein>
    <recommendedName>
        <fullName evidence="2">BZIP domain-containing protein</fullName>
    </recommendedName>
</protein>
<dbReference type="InterPro" id="IPR004827">
    <property type="entry name" value="bZIP"/>
</dbReference>
<feature type="region of interest" description="Disordered" evidence="1">
    <location>
        <begin position="35"/>
        <end position="126"/>
    </location>
</feature>
<proteinExistence type="predicted"/>
<name>C5FQU7_ARTOC</name>
<feature type="compositionally biased region" description="Basic and acidic residues" evidence="1">
    <location>
        <begin position="93"/>
        <end position="126"/>
    </location>
</feature>
<evidence type="ECO:0000313" key="3">
    <source>
        <dbReference type="EMBL" id="EEQ32250.1"/>
    </source>
</evidence>
<dbReference type="AlphaFoldDB" id="C5FQU7"/>
<keyword evidence="4" id="KW-1185">Reference proteome</keyword>
<gene>
    <name evidence="3" type="ORF">MCYG_05069</name>
</gene>
<feature type="compositionally biased region" description="Polar residues" evidence="1">
    <location>
        <begin position="73"/>
        <end position="89"/>
    </location>
</feature>
<evidence type="ECO:0000256" key="1">
    <source>
        <dbReference type="SAM" id="MobiDB-lite"/>
    </source>
</evidence>
<dbReference type="HOGENOM" id="CLU_1510239_0_0_1"/>
<feature type="compositionally biased region" description="Pro residues" evidence="1">
    <location>
        <begin position="53"/>
        <end position="70"/>
    </location>
</feature>
<dbReference type="RefSeq" id="XP_002845200.1">
    <property type="nucleotide sequence ID" value="XM_002845154.1"/>
</dbReference>
<dbReference type="VEuPathDB" id="FungiDB:MCYG_05069"/>
<evidence type="ECO:0000259" key="2">
    <source>
        <dbReference type="PROSITE" id="PS00036"/>
    </source>
</evidence>
<dbReference type="EMBL" id="DS995705">
    <property type="protein sequence ID" value="EEQ32250.1"/>
    <property type="molecule type" value="Genomic_DNA"/>
</dbReference>
<accession>C5FQU7</accession>
<dbReference type="GeneID" id="9225920"/>
<sequence length="178" mass="20227">MSREQLDDIWRRRGFPEYQIAGMMPEERNLAILHADELRGHTCSPPQQQDPQPTAPLPPQLSEPLVPPPALSAQLSRQPISLSGFTQAQRAARVREQNRNAADRHRTRRRQAEARRAQEMRETQQRVDRYQRAYEMMLAAVNNSISSVSLQQLTAEQAMELLRHEAAGVEASLRVDGG</sequence>
<dbReference type="Proteomes" id="UP000002035">
    <property type="component" value="Unassembled WGS sequence"/>
</dbReference>
<dbReference type="PROSITE" id="PS00036">
    <property type="entry name" value="BZIP_BASIC"/>
    <property type="match status" value="1"/>
</dbReference>